<proteinExistence type="predicted"/>
<keyword evidence="1" id="KW-0472">Membrane</keyword>
<evidence type="ECO:0000256" key="1">
    <source>
        <dbReference type="SAM" id="Phobius"/>
    </source>
</evidence>
<feature type="transmembrane region" description="Helical" evidence="1">
    <location>
        <begin position="21"/>
        <end position="41"/>
    </location>
</feature>
<keyword evidence="1" id="KW-1133">Transmembrane helix</keyword>
<organism evidence="2 3">
    <name type="scientific">Daphnia pulex</name>
    <name type="common">Water flea</name>
    <dbReference type="NCBI Taxonomy" id="6669"/>
    <lineage>
        <taxon>Eukaryota</taxon>
        <taxon>Metazoa</taxon>
        <taxon>Ecdysozoa</taxon>
        <taxon>Arthropoda</taxon>
        <taxon>Crustacea</taxon>
        <taxon>Branchiopoda</taxon>
        <taxon>Diplostraca</taxon>
        <taxon>Cladocera</taxon>
        <taxon>Anomopoda</taxon>
        <taxon>Daphniidae</taxon>
        <taxon>Daphnia</taxon>
    </lineage>
</organism>
<accession>E9GA10</accession>
<dbReference type="InParanoid" id="E9GA10"/>
<dbReference type="KEGG" id="dpx:DAPPUDRAFT_301646"/>
<name>E9GA10_DAPPU</name>
<reference evidence="2 3" key="1">
    <citation type="journal article" date="2011" name="Science">
        <title>The ecoresponsive genome of Daphnia pulex.</title>
        <authorList>
            <person name="Colbourne J.K."/>
            <person name="Pfrender M.E."/>
            <person name="Gilbert D."/>
            <person name="Thomas W.K."/>
            <person name="Tucker A."/>
            <person name="Oakley T.H."/>
            <person name="Tokishita S."/>
            <person name="Aerts A."/>
            <person name="Arnold G.J."/>
            <person name="Basu M.K."/>
            <person name="Bauer D.J."/>
            <person name="Caceres C.E."/>
            <person name="Carmel L."/>
            <person name="Casola C."/>
            <person name="Choi J.H."/>
            <person name="Detter J.C."/>
            <person name="Dong Q."/>
            <person name="Dusheyko S."/>
            <person name="Eads B.D."/>
            <person name="Frohlich T."/>
            <person name="Geiler-Samerotte K.A."/>
            <person name="Gerlach D."/>
            <person name="Hatcher P."/>
            <person name="Jogdeo S."/>
            <person name="Krijgsveld J."/>
            <person name="Kriventseva E.V."/>
            <person name="Kultz D."/>
            <person name="Laforsch C."/>
            <person name="Lindquist E."/>
            <person name="Lopez J."/>
            <person name="Manak J.R."/>
            <person name="Muller J."/>
            <person name="Pangilinan J."/>
            <person name="Patwardhan R.P."/>
            <person name="Pitluck S."/>
            <person name="Pritham E.J."/>
            <person name="Rechtsteiner A."/>
            <person name="Rho M."/>
            <person name="Rogozin I.B."/>
            <person name="Sakarya O."/>
            <person name="Salamov A."/>
            <person name="Schaack S."/>
            <person name="Shapiro H."/>
            <person name="Shiga Y."/>
            <person name="Skalitzky C."/>
            <person name="Smith Z."/>
            <person name="Souvorov A."/>
            <person name="Sung W."/>
            <person name="Tang Z."/>
            <person name="Tsuchiya D."/>
            <person name="Tu H."/>
            <person name="Vos H."/>
            <person name="Wang M."/>
            <person name="Wolf Y.I."/>
            <person name="Yamagata H."/>
            <person name="Yamada T."/>
            <person name="Ye Y."/>
            <person name="Shaw J.R."/>
            <person name="Andrews J."/>
            <person name="Crease T.J."/>
            <person name="Tang H."/>
            <person name="Lucas S.M."/>
            <person name="Robertson H.M."/>
            <person name="Bork P."/>
            <person name="Koonin E.V."/>
            <person name="Zdobnov E.M."/>
            <person name="Grigoriev I.V."/>
            <person name="Lynch M."/>
            <person name="Boore J.L."/>
        </authorList>
    </citation>
    <scope>NUCLEOTIDE SEQUENCE [LARGE SCALE GENOMIC DNA]</scope>
</reference>
<dbReference type="EMBL" id="GL732536">
    <property type="protein sequence ID" value="EFX83662.1"/>
    <property type="molecule type" value="Genomic_DNA"/>
</dbReference>
<protein>
    <submittedName>
        <fullName evidence="2">Uncharacterized protein</fullName>
    </submittedName>
</protein>
<dbReference type="AlphaFoldDB" id="E9GA10"/>
<evidence type="ECO:0000313" key="3">
    <source>
        <dbReference type="Proteomes" id="UP000000305"/>
    </source>
</evidence>
<dbReference type="HOGENOM" id="CLU_2640602_0_0_1"/>
<keyword evidence="3" id="KW-1185">Reference proteome</keyword>
<sequence length="77" mass="8161">MSVPTLPEETWKKMNWFQKGLRGLSAIPGVGLVVGAGYALAGEGELAKDAVEITVVGTMKVLEDFSSDPDAHMPSND</sequence>
<keyword evidence="1" id="KW-0812">Transmembrane</keyword>
<evidence type="ECO:0000313" key="2">
    <source>
        <dbReference type="EMBL" id="EFX83662.1"/>
    </source>
</evidence>
<dbReference type="Proteomes" id="UP000000305">
    <property type="component" value="Unassembled WGS sequence"/>
</dbReference>
<gene>
    <name evidence="2" type="ORF">DAPPUDRAFT_301646</name>
</gene>